<dbReference type="AlphaFoldDB" id="A0A5M3W8P6"/>
<dbReference type="RefSeq" id="WP_155339635.1">
    <property type="nucleotide sequence ID" value="NZ_BAAABN010000082.1"/>
</dbReference>
<accession>A0A5M3W8P6</accession>
<sequence length="115" mass="11429">MKVLTTGSAVNCTHPPPAVPAGTVTLSSTAKLKVSGKPVLVEPGLGSITGCLKKDPQNDIPCSSIVPPITGKALKLKASGLSVLLAGLKGSTSGVILTVMGTLTAQANQTKLGAR</sequence>
<evidence type="ECO:0000313" key="2">
    <source>
        <dbReference type="Proteomes" id="UP000334990"/>
    </source>
</evidence>
<organism evidence="1 2">
    <name type="scientific">Acrocarpospora corrugata</name>
    <dbReference type="NCBI Taxonomy" id="35763"/>
    <lineage>
        <taxon>Bacteria</taxon>
        <taxon>Bacillati</taxon>
        <taxon>Actinomycetota</taxon>
        <taxon>Actinomycetes</taxon>
        <taxon>Streptosporangiales</taxon>
        <taxon>Streptosporangiaceae</taxon>
        <taxon>Acrocarpospora</taxon>
    </lineage>
</organism>
<dbReference type="EMBL" id="BLAD01000069">
    <property type="protein sequence ID" value="GES03471.1"/>
    <property type="molecule type" value="Genomic_DNA"/>
</dbReference>
<gene>
    <name evidence="1" type="ORF">Acor_55370</name>
</gene>
<protein>
    <submittedName>
        <fullName evidence="1">Uncharacterized protein</fullName>
    </submittedName>
</protein>
<reference evidence="1 2" key="1">
    <citation type="submission" date="2019-10" db="EMBL/GenBank/DDBJ databases">
        <title>Whole genome shotgun sequence of Acrocarpospora corrugata NBRC 13972.</title>
        <authorList>
            <person name="Ichikawa N."/>
            <person name="Kimura A."/>
            <person name="Kitahashi Y."/>
            <person name="Komaki H."/>
            <person name="Oguchi A."/>
        </authorList>
    </citation>
    <scope>NUCLEOTIDE SEQUENCE [LARGE SCALE GENOMIC DNA]</scope>
    <source>
        <strain evidence="1 2">NBRC 13972</strain>
    </source>
</reference>
<comment type="caution">
    <text evidence="1">The sequence shown here is derived from an EMBL/GenBank/DDBJ whole genome shotgun (WGS) entry which is preliminary data.</text>
</comment>
<proteinExistence type="predicted"/>
<dbReference type="Proteomes" id="UP000334990">
    <property type="component" value="Unassembled WGS sequence"/>
</dbReference>
<evidence type="ECO:0000313" key="1">
    <source>
        <dbReference type="EMBL" id="GES03471.1"/>
    </source>
</evidence>
<keyword evidence="2" id="KW-1185">Reference proteome</keyword>
<name>A0A5M3W8P6_9ACTN</name>